<dbReference type="EMBL" id="BMZQ01000001">
    <property type="protein sequence ID" value="GHD07638.1"/>
    <property type="molecule type" value="Genomic_DNA"/>
</dbReference>
<name>A0A8J3GKJ4_9HYPH</name>
<keyword evidence="3" id="KW-0808">Transferase</keyword>
<evidence type="ECO:0000256" key="2">
    <source>
        <dbReference type="ARBA" id="ARBA00022676"/>
    </source>
</evidence>
<dbReference type="AlphaFoldDB" id="A0A8J3GKJ4"/>
<dbReference type="PANTHER" id="PTHR43179:SF12">
    <property type="entry name" value="GALACTOFURANOSYLTRANSFERASE GLFT2"/>
    <property type="match status" value="1"/>
</dbReference>
<evidence type="ECO:0000256" key="1">
    <source>
        <dbReference type="ARBA" id="ARBA00006739"/>
    </source>
</evidence>
<dbReference type="InterPro" id="IPR029044">
    <property type="entry name" value="Nucleotide-diphossugar_trans"/>
</dbReference>
<keyword evidence="6" id="KW-1185">Reference proteome</keyword>
<dbReference type="PANTHER" id="PTHR43179">
    <property type="entry name" value="RHAMNOSYLTRANSFERASE WBBL"/>
    <property type="match status" value="1"/>
</dbReference>
<evidence type="ECO:0000313" key="6">
    <source>
        <dbReference type="Proteomes" id="UP000630142"/>
    </source>
</evidence>
<dbReference type="Pfam" id="PF00535">
    <property type="entry name" value="Glycos_transf_2"/>
    <property type="match status" value="1"/>
</dbReference>
<feature type="domain" description="Glycosyltransferase 2-like" evidence="4">
    <location>
        <begin position="10"/>
        <end position="116"/>
    </location>
</feature>
<comment type="similarity">
    <text evidence="1">Belongs to the glycosyltransferase 2 family.</text>
</comment>
<protein>
    <submittedName>
        <fullName evidence="5">Rhamnosyltransferase</fullName>
    </submittedName>
</protein>
<reference evidence="5" key="2">
    <citation type="submission" date="2020-09" db="EMBL/GenBank/DDBJ databases">
        <authorList>
            <person name="Sun Q."/>
            <person name="Kim S."/>
        </authorList>
    </citation>
    <scope>NUCLEOTIDE SEQUENCE</scope>
    <source>
        <strain evidence="5">KCTC 42249</strain>
    </source>
</reference>
<dbReference type="NCBIfam" id="TIGR01556">
    <property type="entry name" value="rhamnosyltran"/>
    <property type="match status" value="1"/>
</dbReference>
<proteinExistence type="inferred from homology"/>
<evidence type="ECO:0000313" key="5">
    <source>
        <dbReference type="EMBL" id="GHD07638.1"/>
    </source>
</evidence>
<dbReference type="InterPro" id="IPR006446">
    <property type="entry name" value="RhaTrfase"/>
</dbReference>
<accession>A0A8J3GKJ4</accession>
<dbReference type="CDD" id="cd02526">
    <property type="entry name" value="GT2_RfbF_like"/>
    <property type="match status" value="1"/>
</dbReference>
<evidence type="ECO:0000256" key="3">
    <source>
        <dbReference type="ARBA" id="ARBA00022679"/>
    </source>
</evidence>
<dbReference type="SUPFAM" id="SSF53448">
    <property type="entry name" value="Nucleotide-diphospho-sugar transferases"/>
    <property type="match status" value="1"/>
</dbReference>
<dbReference type="Proteomes" id="UP000630142">
    <property type="component" value="Unassembled WGS sequence"/>
</dbReference>
<reference evidence="5" key="1">
    <citation type="journal article" date="2014" name="Int. J. Syst. Evol. Microbiol.">
        <title>Complete genome sequence of Corynebacterium casei LMG S-19264T (=DSM 44701T), isolated from a smear-ripened cheese.</title>
        <authorList>
            <consortium name="US DOE Joint Genome Institute (JGI-PGF)"/>
            <person name="Walter F."/>
            <person name="Albersmeier A."/>
            <person name="Kalinowski J."/>
            <person name="Ruckert C."/>
        </authorList>
    </citation>
    <scope>NUCLEOTIDE SEQUENCE</scope>
    <source>
        <strain evidence="5">KCTC 42249</strain>
    </source>
</reference>
<keyword evidence="2" id="KW-0328">Glycosyltransferase</keyword>
<dbReference type="InterPro" id="IPR001173">
    <property type="entry name" value="Glyco_trans_2-like"/>
</dbReference>
<dbReference type="Gene3D" id="3.90.550.10">
    <property type="entry name" value="Spore Coat Polysaccharide Biosynthesis Protein SpsA, Chain A"/>
    <property type="match status" value="1"/>
</dbReference>
<organism evidence="5 6">
    <name type="scientific">Tianweitania populi</name>
    <dbReference type="NCBI Taxonomy" id="1607949"/>
    <lineage>
        <taxon>Bacteria</taxon>
        <taxon>Pseudomonadati</taxon>
        <taxon>Pseudomonadota</taxon>
        <taxon>Alphaproteobacteria</taxon>
        <taxon>Hyphomicrobiales</taxon>
        <taxon>Phyllobacteriaceae</taxon>
        <taxon>Tianweitania</taxon>
    </lineage>
</organism>
<sequence>MLTPQTIVSVLVTYNPELEGFARVLRALVPQVSRVIVVDNGSSKSEVVAALVEGIDATWMPLGLNEGLATAQNRGLQAALDSGAAGVLLMDQDTVLHPDVVSSLTSLHNRLQAQGVPIGSVGNAFRDTHDGRIAAVWRAKGWRVVRTTVEANDPDPVEADFVIASGSLLPGPVLRDVGLMDAPLFIDLVDLEWGFRATARGYRHFQSAQVVMDHTIGAGRVKLAGRNISLHAPIRNYYWVRNALLLAKRSYIKPGWRLFFAYRAFVYVAVYTLKGEAKSKRLRMMLTGLYDGLRGRAGAIDEVR</sequence>
<comment type="caution">
    <text evidence="5">The sequence shown here is derived from an EMBL/GenBank/DDBJ whole genome shotgun (WGS) entry which is preliminary data.</text>
</comment>
<dbReference type="GO" id="GO:0016757">
    <property type="term" value="F:glycosyltransferase activity"/>
    <property type="evidence" value="ECO:0007669"/>
    <property type="project" value="UniProtKB-KW"/>
</dbReference>
<gene>
    <name evidence="5" type="primary">rfbQ</name>
    <name evidence="5" type="ORF">GCM10016234_06260</name>
</gene>
<dbReference type="RefSeq" id="WP_189501547.1">
    <property type="nucleotide sequence ID" value="NZ_BMZQ01000001.1"/>
</dbReference>
<evidence type="ECO:0000259" key="4">
    <source>
        <dbReference type="Pfam" id="PF00535"/>
    </source>
</evidence>